<feature type="transmembrane region" description="Helical" evidence="1">
    <location>
        <begin position="103"/>
        <end position="122"/>
    </location>
</feature>
<feature type="transmembrane region" description="Helical" evidence="1">
    <location>
        <begin position="38"/>
        <end position="56"/>
    </location>
</feature>
<keyword evidence="1" id="KW-0472">Membrane</keyword>
<reference evidence="3" key="1">
    <citation type="submission" date="2017-09" db="EMBL/GenBank/DDBJ databases">
        <title>Depth-based differentiation of microbial function through sediment-hosted aquifers and enrichment of novel symbionts in the deep terrestrial subsurface.</title>
        <authorList>
            <person name="Probst A.J."/>
            <person name="Ladd B."/>
            <person name="Jarett J.K."/>
            <person name="Geller-Mcgrath D.E."/>
            <person name="Sieber C.M.K."/>
            <person name="Emerson J.B."/>
            <person name="Anantharaman K."/>
            <person name="Thomas B.C."/>
            <person name="Malmstrom R."/>
            <person name="Stieglmeier M."/>
            <person name="Klingl A."/>
            <person name="Woyke T."/>
            <person name="Ryan C.M."/>
            <person name="Banfield J.F."/>
        </authorList>
    </citation>
    <scope>NUCLEOTIDE SEQUENCE [LARGE SCALE GENOMIC DNA]</scope>
</reference>
<evidence type="ECO:0000256" key="1">
    <source>
        <dbReference type="SAM" id="Phobius"/>
    </source>
</evidence>
<protein>
    <recommendedName>
        <fullName evidence="4">VanZ-like domain-containing protein</fullName>
    </recommendedName>
</protein>
<dbReference type="Proteomes" id="UP000230094">
    <property type="component" value="Unassembled WGS sequence"/>
</dbReference>
<proteinExistence type="predicted"/>
<feature type="transmembrane region" description="Helical" evidence="1">
    <location>
        <begin position="63"/>
        <end position="83"/>
    </location>
</feature>
<accession>A0A2H0TDE1</accession>
<evidence type="ECO:0000313" key="3">
    <source>
        <dbReference type="Proteomes" id="UP000230094"/>
    </source>
</evidence>
<feature type="transmembrane region" description="Helical" evidence="1">
    <location>
        <begin position="12"/>
        <end position="32"/>
    </location>
</feature>
<dbReference type="Pfam" id="PF09997">
    <property type="entry name" value="DUF2238"/>
    <property type="match status" value="1"/>
</dbReference>
<name>A0A2H0TDE1_9BACT</name>
<dbReference type="EMBL" id="PFCQ01000011">
    <property type="protein sequence ID" value="PIR68285.1"/>
    <property type="molecule type" value="Genomic_DNA"/>
</dbReference>
<gene>
    <name evidence="2" type="ORF">COU49_01815</name>
</gene>
<sequence length="138" mass="16818">MIRKRLIQHLISLMFFIFLANFFILKFYWYSLIWYLDIIMHLLGGFWVGLFFLYIFSRKQQVYFNLNLILKIFFVSFLVGFLWELYEFYLNVVSGTIFNFNDTISDLCFDLLGSIVSILYFFKIIMSERINKVQWKNG</sequence>
<organism evidence="2 3">
    <name type="scientific">Candidatus Nomurabacteria bacterium CG10_big_fil_rev_8_21_14_0_10_35_16</name>
    <dbReference type="NCBI Taxonomy" id="1974731"/>
    <lineage>
        <taxon>Bacteria</taxon>
        <taxon>Candidatus Nomuraibacteriota</taxon>
    </lineage>
</organism>
<evidence type="ECO:0000313" key="2">
    <source>
        <dbReference type="EMBL" id="PIR68285.1"/>
    </source>
</evidence>
<dbReference type="AlphaFoldDB" id="A0A2H0TDE1"/>
<comment type="caution">
    <text evidence="2">The sequence shown here is derived from an EMBL/GenBank/DDBJ whole genome shotgun (WGS) entry which is preliminary data.</text>
</comment>
<keyword evidence="1" id="KW-0812">Transmembrane</keyword>
<dbReference type="InterPro" id="IPR014509">
    <property type="entry name" value="YjdF-like"/>
</dbReference>
<keyword evidence="1" id="KW-1133">Transmembrane helix</keyword>
<evidence type="ECO:0008006" key="4">
    <source>
        <dbReference type="Google" id="ProtNLM"/>
    </source>
</evidence>